<accession>A0A840RLV0</accession>
<dbReference type="SUPFAM" id="SSF53850">
    <property type="entry name" value="Periplasmic binding protein-like II"/>
    <property type="match status" value="1"/>
</dbReference>
<evidence type="ECO:0000313" key="7">
    <source>
        <dbReference type="Proteomes" id="UP000543030"/>
    </source>
</evidence>
<evidence type="ECO:0000259" key="5">
    <source>
        <dbReference type="PROSITE" id="PS50931"/>
    </source>
</evidence>
<comment type="caution">
    <text evidence="6">The sequence shown here is derived from an EMBL/GenBank/DDBJ whole genome shotgun (WGS) entry which is preliminary data.</text>
</comment>
<dbReference type="GO" id="GO:0043565">
    <property type="term" value="F:sequence-specific DNA binding"/>
    <property type="evidence" value="ECO:0007669"/>
    <property type="project" value="TreeGrafter"/>
</dbReference>
<evidence type="ECO:0000256" key="2">
    <source>
        <dbReference type="ARBA" id="ARBA00023015"/>
    </source>
</evidence>
<dbReference type="Proteomes" id="UP000543030">
    <property type="component" value="Unassembled WGS sequence"/>
</dbReference>
<evidence type="ECO:0000256" key="1">
    <source>
        <dbReference type="ARBA" id="ARBA00009437"/>
    </source>
</evidence>
<dbReference type="RefSeq" id="WP_184103116.1">
    <property type="nucleotide sequence ID" value="NZ_JACHHN010000011.1"/>
</dbReference>
<proteinExistence type="inferred from homology"/>
<dbReference type="Gene3D" id="3.40.190.290">
    <property type="match status" value="1"/>
</dbReference>
<dbReference type="PROSITE" id="PS50931">
    <property type="entry name" value="HTH_LYSR"/>
    <property type="match status" value="1"/>
</dbReference>
<dbReference type="Pfam" id="PF03466">
    <property type="entry name" value="LysR_substrate"/>
    <property type="match status" value="1"/>
</dbReference>
<dbReference type="FunFam" id="1.10.10.10:FF:000001">
    <property type="entry name" value="LysR family transcriptional regulator"/>
    <property type="match status" value="1"/>
</dbReference>
<evidence type="ECO:0000256" key="4">
    <source>
        <dbReference type="ARBA" id="ARBA00023163"/>
    </source>
</evidence>
<organism evidence="6 7">
    <name type="scientific">Silvimonas terrae</name>
    <dbReference type="NCBI Taxonomy" id="300266"/>
    <lineage>
        <taxon>Bacteria</taxon>
        <taxon>Pseudomonadati</taxon>
        <taxon>Pseudomonadota</taxon>
        <taxon>Betaproteobacteria</taxon>
        <taxon>Neisseriales</taxon>
        <taxon>Chitinibacteraceae</taxon>
        <taxon>Silvimonas</taxon>
    </lineage>
</organism>
<dbReference type="GO" id="GO:0003700">
    <property type="term" value="F:DNA-binding transcription factor activity"/>
    <property type="evidence" value="ECO:0007669"/>
    <property type="project" value="InterPro"/>
</dbReference>
<keyword evidence="4" id="KW-0804">Transcription</keyword>
<dbReference type="InterPro" id="IPR005119">
    <property type="entry name" value="LysR_subst-bd"/>
</dbReference>
<keyword evidence="3 6" id="KW-0238">DNA-binding</keyword>
<protein>
    <submittedName>
        <fullName evidence="6">DNA-binding transcriptional LysR family regulator</fullName>
    </submittedName>
</protein>
<feature type="domain" description="HTH lysR-type" evidence="5">
    <location>
        <begin position="4"/>
        <end position="61"/>
    </location>
</feature>
<dbReference type="InterPro" id="IPR000847">
    <property type="entry name" value="LysR_HTH_N"/>
</dbReference>
<evidence type="ECO:0000256" key="3">
    <source>
        <dbReference type="ARBA" id="ARBA00023125"/>
    </source>
</evidence>
<evidence type="ECO:0000313" key="6">
    <source>
        <dbReference type="EMBL" id="MBB5193480.1"/>
    </source>
</evidence>
<dbReference type="CDD" id="cd08422">
    <property type="entry name" value="PBP2_CrgA_like"/>
    <property type="match status" value="1"/>
</dbReference>
<dbReference type="GO" id="GO:0006351">
    <property type="term" value="P:DNA-templated transcription"/>
    <property type="evidence" value="ECO:0007669"/>
    <property type="project" value="TreeGrafter"/>
</dbReference>
<comment type="similarity">
    <text evidence="1">Belongs to the LysR transcriptional regulatory family.</text>
</comment>
<dbReference type="PRINTS" id="PR00039">
    <property type="entry name" value="HTHLYSR"/>
</dbReference>
<dbReference type="PANTHER" id="PTHR30537:SF81">
    <property type="entry name" value="TRANSCRIPTIONAL REGULATOR-RELATED"/>
    <property type="match status" value="1"/>
</dbReference>
<dbReference type="SUPFAM" id="SSF46785">
    <property type="entry name" value="Winged helix' DNA-binding domain"/>
    <property type="match status" value="1"/>
</dbReference>
<dbReference type="AlphaFoldDB" id="A0A840RLV0"/>
<dbReference type="InterPro" id="IPR036390">
    <property type="entry name" value="WH_DNA-bd_sf"/>
</dbReference>
<keyword evidence="2" id="KW-0805">Transcription regulation</keyword>
<gene>
    <name evidence="6" type="ORF">HNQ50_004237</name>
</gene>
<dbReference type="InterPro" id="IPR036388">
    <property type="entry name" value="WH-like_DNA-bd_sf"/>
</dbReference>
<dbReference type="EMBL" id="JACHHN010000011">
    <property type="protein sequence ID" value="MBB5193480.1"/>
    <property type="molecule type" value="Genomic_DNA"/>
</dbReference>
<keyword evidence="7" id="KW-1185">Reference proteome</keyword>
<name>A0A840RLV0_9NEIS</name>
<dbReference type="Pfam" id="PF00126">
    <property type="entry name" value="HTH_1"/>
    <property type="match status" value="1"/>
</dbReference>
<dbReference type="PANTHER" id="PTHR30537">
    <property type="entry name" value="HTH-TYPE TRANSCRIPTIONAL REGULATOR"/>
    <property type="match status" value="1"/>
</dbReference>
<reference evidence="6 7" key="1">
    <citation type="submission" date="2020-08" db="EMBL/GenBank/DDBJ databases">
        <title>Genomic Encyclopedia of Type Strains, Phase IV (KMG-IV): sequencing the most valuable type-strain genomes for metagenomic binning, comparative biology and taxonomic classification.</title>
        <authorList>
            <person name="Goeker M."/>
        </authorList>
    </citation>
    <scope>NUCLEOTIDE SEQUENCE [LARGE SCALE GENOMIC DNA]</scope>
    <source>
        <strain evidence="6 7">DSM 18233</strain>
    </source>
</reference>
<dbReference type="Gene3D" id="1.10.10.10">
    <property type="entry name" value="Winged helix-like DNA-binding domain superfamily/Winged helix DNA-binding domain"/>
    <property type="match status" value="1"/>
</dbReference>
<sequence>MRTNDWNDWHCFVSVARLGGFTRAAERMDVPKSTVSMAVARLEQRLGVRLLERSTRRMRLTEDGERLMQEIGPLFERLEDIADHVDAGDASLSGVLRIAATYEFGSMQLGDVITEMMLRHPKLSIEVDVVSGIVDPLADGYDIAFVVTALPLPDSRQVARRVFDTSRSLFASPELVARHGLPRTPADLAHWPLIAAPYESEWTFSSTEEHESVVVPLHPRLRTANAWLRVRAAVSGLGATVLARSFCEDECDAGRLVPLLPGYEPNPLRIYALLPARSLMPAKSRHFLDAVEALLTDTPFSRPAPWVTINALPG</sequence>
<dbReference type="InterPro" id="IPR058163">
    <property type="entry name" value="LysR-type_TF_proteobact-type"/>
</dbReference>